<dbReference type="NCBIfam" id="NF006091">
    <property type="entry name" value="PRK08243.1"/>
    <property type="match status" value="1"/>
</dbReference>
<organism evidence="5 6">
    <name type="scientific">Pseudoxanthomonas winnipegensis</name>
    <dbReference type="NCBI Taxonomy" id="2480810"/>
    <lineage>
        <taxon>Bacteria</taxon>
        <taxon>Pseudomonadati</taxon>
        <taxon>Pseudomonadota</taxon>
        <taxon>Gammaproteobacteria</taxon>
        <taxon>Lysobacterales</taxon>
        <taxon>Lysobacteraceae</taxon>
        <taxon>Pseudoxanthomonas</taxon>
    </lineage>
</organism>
<dbReference type="EMBL" id="JAUTBB010000001">
    <property type="protein sequence ID" value="MDQ1120609.1"/>
    <property type="molecule type" value="Genomic_DNA"/>
</dbReference>
<comment type="caution">
    <text evidence="5">The sequence shown here is derived from an EMBL/GenBank/DDBJ whole genome shotgun (WGS) entry which is preliminary data.</text>
</comment>
<accession>A0AAW8GE16</accession>
<dbReference type="NCBIfam" id="TIGR02360">
    <property type="entry name" value="pbenz_hydroxyl"/>
    <property type="match status" value="1"/>
</dbReference>
<keyword evidence="2" id="KW-0274">FAD</keyword>
<evidence type="ECO:0000313" key="5">
    <source>
        <dbReference type="EMBL" id="MDQ1120609.1"/>
    </source>
</evidence>
<name>A0AAW8GE16_9GAMM</name>
<dbReference type="GO" id="GO:0071949">
    <property type="term" value="F:FAD binding"/>
    <property type="evidence" value="ECO:0007669"/>
    <property type="project" value="InterPro"/>
</dbReference>
<dbReference type="InterPro" id="IPR002938">
    <property type="entry name" value="FAD-bd"/>
</dbReference>
<protein>
    <recommendedName>
        <fullName evidence="3">4-hydroxybenzoate 3-monooxygenase</fullName>
        <ecNumber evidence="3">1.14.13.2</ecNumber>
    </recommendedName>
</protein>
<dbReference type="Gene3D" id="3.30.9.10">
    <property type="entry name" value="D-Amino Acid Oxidase, subunit A, domain 2"/>
    <property type="match status" value="1"/>
</dbReference>
<dbReference type="InterPro" id="IPR012733">
    <property type="entry name" value="HB_mOase"/>
</dbReference>
<evidence type="ECO:0000256" key="3">
    <source>
        <dbReference type="NCBIfam" id="TIGR02360"/>
    </source>
</evidence>
<dbReference type="SUPFAM" id="SSF54373">
    <property type="entry name" value="FAD-linked reductases, C-terminal domain"/>
    <property type="match status" value="1"/>
</dbReference>
<dbReference type="PANTHER" id="PTHR43004:SF3">
    <property type="entry name" value="P-HYDROXYBENZOATE HYDROXYLASE"/>
    <property type="match status" value="1"/>
</dbReference>
<dbReference type="RefSeq" id="WP_306994107.1">
    <property type="nucleotide sequence ID" value="NZ_JAUTBB010000001.1"/>
</dbReference>
<dbReference type="Pfam" id="PF01494">
    <property type="entry name" value="FAD_binding_3"/>
    <property type="match status" value="1"/>
</dbReference>
<evidence type="ECO:0000256" key="2">
    <source>
        <dbReference type="ARBA" id="ARBA00022827"/>
    </source>
</evidence>
<evidence type="ECO:0000259" key="4">
    <source>
        <dbReference type="Pfam" id="PF01494"/>
    </source>
</evidence>
<keyword evidence="1" id="KW-0285">Flavoprotein</keyword>
<dbReference type="EC" id="1.14.13.2" evidence="3"/>
<reference evidence="5" key="1">
    <citation type="submission" date="2023-07" db="EMBL/GenBank/DDBJ databases">
        <title>Functional and genomic diversity of the sorghum phyllosphere microbiome.</title>
        <authorList>
            <person name="Shade A."/>
        </authorList>
    </citation>
    <scope>NUCLEOTIDE SEQUENCE</scope>
    <source>
        <strain evidence="5">SORGH_AS_0908</strain>
    </source>
</reference>
<gene>
    <name evidence="5" type="ORF">QE383_002917</name>
</gene>
<dbReference type="InterPro" id="IPR036188">
    <property type="entry name" value="FAD/NAD-bd_sf"/>
</dbReference>
<dbReference type="Gene3D" id="3.50.50.60">
    <property type="entry name" value="FAD/NAD(P)-binding domain"/>
    <property type="match status" value="1"/>
</dbReference>
<dbReference type="PRINTS" id="PR00420">
    <property type="entry name" value="RNGMNOXGNASE"/>
</dbReference>
<dbReference type="GO" id="GO:0043639">
    <property type="term" value="P:benzoate catabolic process"/>
    <property type="evidence" value="ECO:0007669"/>
    <property type="project" value="InterPro"/>
</dbReference>
<dbReference type="InterPro" id="IPR050641">
    <property type="entry name" value="RIFMO-like"/>
</dbReference>
<feature type="domain" description="FAD-binding" evidence="4">
    <location>
        <begin position="2"/>
        <end position="343"/>
    </location>
</feature>
<keyword evidence="5" id="KW-0560">Oxidoreductase</keyword>
<sequence length="417" mass="45598">MKTTVAIIGAGPAGLLLGQLLLRQGIDNIVLERRSPQYVLSRIRAGVLEQGTVELLRQAGADARLRTEGIVHHGFELVLGERRERIDLRGHGGHGAVTIYGQTEVTRDLMQARADAGAVTVYEADDATLHDLDGTRPWVEYRHQGQRVRLDCDYIVGCDGFHGVSRAAIPAGVLREYERVYPFGWLGVLADTPPVNEELIYARHTRGFALCSMRSATRTRYYVQVPAGERVEDWPDARFWDELRARLPAEVAARLTTGPSIEKSIAPLRSYVVEPMQYGRLFLAGDAAHIVPPTGAKGLNLAAGDVGLLAALFAQAAREGSSAPLLRYSELALKRVWKAVRFSWWMTTMLHRFPSEDAFDRRLHEAELDYLLASPSGRDTIAENYAGLPLELPAAAATPEAGEAVEAVEAVSATAGG</sequence>
<evidence type="ECO:0000256" key="1">
    <source>
        <dbReference type="ARBA" id="ARBA00022630"/>
    </source>
</evidence>
<dbReference type="AlphaFoldDB" id="A0AAW8GE16"/>
<dbReference type="GO" id="GO:0018659">
    <property type="term" value="F:4-hydroxybenzoate 3-monooxygenase activity"/>
    <property type="evidence" value="ECO:0007669"/>
    <property type="project" value="UniProtKB-UniRule"/>
</dbReference>
<dbReference type="SUPFAM" id="SSF51905">
    <property type="entry name" value="FAD/NAD(P)-binding domain"/>
    <property type="match status" value="1"/>
</dbReference>
<dbReference type="Proteomes" id="UP001234354">
    <property type="component" value="Unassembled WGS sequence"/>
</dbReference>
<dbReference type="PANTHER" id="PTHR43004">
    <property type="entry name" value="TRK SYSTEM POTASSIUM UPTAKE PROTEIN"/>
    <property type="match status" value="1"/>
</dbReference>
<proteinExistence type="predicted"/>
<evidence type="ECO:0000313" key="6">
    <source>
        <dbReference type="Proteomes" id="UP001234354"/>
    </source>
</evidence>